<protein>
    <recommendedName>
        <fullName evidence="1">SnoaL-like domain-containing protein</fullName>
    </recommendedName>
</protein>
<evidence type="ECO:0000313" key="2">
    <source>
        <dbReference type="EMBL" id="KBZ68027.1"/>
    </source>
</evidence>
<dbReference type="PATRIC" id="fig|1324261.3.peg.581"/>
<keyword evidence="3" id="KW-1185">Reference proteome</keyword>
<dbReference type="InterPro" id="IPR037401">
    <property type="entry name" value="SnoaL-like"/>
</dbReference>
<comment type="caution">
    <text evidence="2">The sequence shown here is derived from an EMBL/GenBank/DDBJ whole genome shotgun (WGS) entry which is preliminary data.</text>
</comment>
<evidence type="ECO:0000313" key="3">
    <source>
        <dbReference type="Proteomes" id="UP000025947"/>
    </source>
</evidence>
<dbReference type="RefSeq" id="WP_044483350.1">
    <property type="nucleotide sequence ID" value="NZ_KK328284.1"/>
</dbReference>
<reference evidence="2 3" key="1">
    <citation type="submission" date="2014-04" db="EMBL/GenBank/DDBJ databases">
        <title>The Genome Sequence of Mycobacterium tuberculosis TKK-01-0051.</title>
        <authorList>
            <consortium name="The Broad Institute Genomics Platform"/>
            <consortium name="The Broad Institute Genome Sequencing Center for Infectious Disease"/>
            <person name="Earl A.M."/>
            <person name="Cohen K."/>
            <person name="Pym A."/>
            <person name="Bishai W."/>
            <person name="Maharaj K."/>
            <person name="Desjardins C."/>
            <person name="Abeel T."/>
            <person name="Young S."/>
            <person name="Zeng Q."/>
            <person name="Gargeya S."/>
            <person name="Abouelleil A."/>
            <person name="Alvarado L."/>
            <person name="Chapman S.B."/>
            <person name="Gainer-Dewar J."/>
            <person name="Goldberg J."/>
            <person name="Griggs A."/>
            <person name="Gujja S."/>
            <person name="Hansen M."/>
            <person name="Howarth C."/>
            <person name="Imamovic A."/>
            <person name="Larimer J."/>
            <person name="Murphy C."/>
            <person name="Naylor J."/>
            <person name="Pearson M."/>
            <person name="Poon T.W."/>
            <person name="Priest M."/>
            <person name="Roberts A."/>
            <person name="Saif S."/>
            <person name="Shea T."/>
            <person name="Sykes S."/>
            <person name="Wortman J."/>
            <person name="Nusbaum C."/>
            <person name="Birren B."/>
        </authorList>
    </citation>
    <scope>NUCLEOTIDE SEQUENCE [LARGE SCALE GENOMIC DNA]</scope>
    <source>
        <strain evidence="2 3">TKK-01-0051</strain>
    </source>
</reference>
<dbReference type="InterPro" id="IPR011944">
    <property type="entry name" value="Steroid_delta5-4_isomerase"/>
</dbReference>
<accession>A0A051UFT1</accession>
<gene>
    <name evidence="2" type="ORF">K875_00572</name>
</gene>
<dbReference type="NCBIfam" id="TIGR02246">
    <property type="entry name" value="SgcJ/EcaC family oxidoreductase"/>
    <property type="match status" value="1"/>
</dbReference>
<dbReference type="SUPFAM" id="SSF54427">
    <property type="entry name" value="NTF2-like"/>
    <property type="match status" value="1"/>
</dbReference>
<sequence>MTGDARADETAIRELLAGYALALDVGDVDECVQLFAPDGEFLVYGKIFAGHDAIAGMFRAAARGLHLNGSARIDIAGERATARSQVLFVRAGDLQLRPAIYDDELTRIAGQWRFARRRCRFVTSAGLANSPEVSPT</sequence>
<dbReference type="HOGENOM" id="CLU_106738_8_1_11"/>
<feature type="domain" description="SnoaL-like" evidence="1">
    <location>
        <begin position="7"/>
        <end position="118"/>
    </location>
</feature>
<dbReference type="CDD" id="cd00531">
    <property type="entry name" value="NTF2_like"/>
    <property type="match status" value="1"/>
</dbReference>
<dbReference type="InterPro" id="IPR032710">
    <property type="entry name" value="NTF2-like_dom_sf"/>
</dbReference>
<dbReference type="Gene3D" id="3.10.450.50">
    <property type="match status" value="1"/>
</dbReference>
<proteinExistence type="predicted"/>
<dbReference type="EMBL" id="JLXW01000002">
    <property type="protein sequence ID" value="KBZ68027.1"/>
    <property type="molecule type" value="Genomic_DNA"/>
</dbReference>
<evidence type="ECO:0000259" key="1">
    <source>
        <dbReference type="Pfam" id="PF13577"/>
    </source>
</evidence>
<dbReference type="Pfam" id="PF13577">
    <property type="entry name" value="SnoaL_4"/>
    <property type="match status" value="1"/>
</dbReference>
<name>A0A051UFT1_9MYCO</name>
<dbReference type="Proteomes" id="UP000025947">
    <property type="component" value="Unassembled WGS sequence"/>
</dbReference>
<organism evidence="2 3">
    <name type="scientific">Mycobacterium [tuberculosis] TKK-01-0051</name>
    <dbReference type="NCBI Taxonomy" id="1324261"/>
    <lineage>
        <taxon>Bacteria</taxon>
        <taxon>Bacillati</taxon>
        <taxon>Actinomycetota</taxon>
        <taxon>Actinomycetes</taxon>
        <taxon>Mycobacteriales</taxon>
        <taxon>Mycobacteriaceae</taxon>
        <taxon>Mycobacterium</taxon>
        <taxon>Mycobacterium avium complex (MAC)</taxon>
    </lineage>
</organism>
<dbReference type="AlphaFoldDB" id="A0A051UFT1"/>